<evidence type="ECO:0000313" key="9">
    <source>
        <dbReference type="EMBL" id="AMT94671.1"/>
    </source>
</evidence>
<name>A0A142NRP0_BRELN</name>
<feature type="lipid moiety-binding region" description="S-diacylglycerol cysteine" evidence="7">
    <location>
        <position position="19"/>
    </location>
</feature>
<feature type="chain" id="PRO_5039574620" description="Lipoprotein" evidence="8">
    <location>
        <begin position="23"/>
        <end position="278"/>
    </location>
</feature>
<evidence type="ECO:0000313" key="10">
    <source>
        <dbReference type="Proteomes" id="UP000075950"/>
    </source>
</evidence>
<dbReference type="PIRSF" id="PIRSF002854">
    <property type="entry name" value="MetQ"/>
    <property type="match status" value="1"/>
</dbReference>
<dbReference type="PANTHER" id="PTHR30429">
    <property type="entry name" value="D-METHIONINE-BINDING LIPOPROTEIN METQ"/>
    <property type="match status" value="1"/>
</dbReference>
<keyword evidence="3" id="KW-0472">Membrane</keyword>
<keyword evidence="2 8" id="KW-0732">Signal</keyword>
<comment type="subcellular location">
    <subcellularLocation>
        <location evidence="1">Membrane</location>
        <topology evidence="1">Lipid-anchor</topology>
    </subcellularLocation>
</comment>
<evidence type="ECO:0000256" key="8">
    <source>
        <dbReference type="SAM" id="SignalP"/>
    </source>
</evidence>
<dbReference type="EMBL" id="CP014869">
    <property type="protein sequence ID" value="AMT94671.1"/>
    <property type="molecule type" value="Genomic_DNA"/>
</dbReference>
<dbReference type="InterPro" id="IPR004872">
    <property type="entry name" value="Lipoprotein_NlpA"/>
</dbReference>
<dbReference type="KEGG" id="bly:A2T55_13665"/>
<evidence type="ECO:0000256" key="4">
    <source>
        <dbReference type="ARBA" id="ARBA00023139"/>
    </source>
</evidence>
<keyword evidence="5 6" id="KW-0449">Lipoprotein</keyword>
<proteinExistence type="inferred from homology"/>
<organism evidence="9 10">
    <name type="scientific">Brevibacterium linens</name>
    <dbReference type="NCBI Taxonomy" id="1703"/>
    <lineage>
        <taxon>Bacteria</taxon>
        <taxon>Bacillati</taxon>
        <taxon>Actinomycetota</taxon>
        <taxon>Actinomycetes</taxon>
        <taxon>Micrococcales</taxon>
        <taxon>Brevibacteriaceae</taxon>
        <taxon>Brevibacterium</taxon>
    </lineage>
</organism>
<evidence type="ECO:0000256" key="1">
    <source>
        <dbReference type="ARBA" id="ARBA00004635"/>
    </source>
</evidence>
<comment type="similarity">
    <text evidence="6">Belongs to the nlpA lipoprotein family.</text>
</comment>
<protein>
    <recommendedName>
        <fullName evidence="6">Lipoprotein</fullName>
    </recommendedName>
</protein>
<evidence type="ECO:0000256" key="7">
    <source>
        <dbReference type="PIRSR" id="PIRSR002854-1"/>
    </source>
</evidence>
<dbReference type="PANTHER" id="PTHR30429:SF1">
    <property type="entry name" value="D-METHIONINE-BINDING LIPOPROTEIN METQ-RELATED"/>
    <property type="match status" value="1"/>
</dbReference>
<dbReference type="Gene3D" id="3.40.190.10">
    <property type="entry name" value="Periplasmic binding protein-like II"/>
    <property type="match status" value="2"/>
</dbReference>
<evidence type="ECO:0000256" key="5">
    <source>
        <dbReference type="ARBA" id="ARBA00023288"/>
    </source>
</evidence>
<dbReference type="PROSITE" id="PS51257">
    <property type="entry name" value="PROKAR_LIPOPROTEIN"/>
    <property type="match status" value="1"/>
</dbReference>
<gene>
    <name evidence="9" type="ORF">A2T55_13665</name>
</gene>
<keyword evidence="4" id="KW-0564">Palmitate</keyword>
<evidence type="ECO:0000256" key="2">
    <source>
        <dbReference type="ARBA" id="ARBA00022729"/>
    </source>
</evidence>
<dbReference type="AlphaFoldDB" id="A0A142NRP0"/>
<sequence>MKTKLIAIAASATLLLSGCGLVGGGTDSVGEKDGDITKLTVGATPVPQGDILRYVDENLAEDAGLDIEVKEYTDYTLPNKALNDGDIDANYFQHKPYLDSEVEGQGYEITGFEPINLEPFALFSKDIKDVKDLPKGAKIGINNDPANQGRALKMLEEAKVITLKDGVDAVDAKLSDVEDNPKNVKFVEADAAQLARTLEDVDASVINGNNALEAGLSPAKDGILLEKADDNPYGNFLAVRTENKDDENIKKLDELLHSPEVKKFIEKKWADGSVLPSF</sequence>
<dbReference type="CDD" id="cd13597">
    <property type="entry name" value="PBP2_lipoprotein_Tp32"/>
    <property type="match status" value="1"/>
</dbReference>
<feature type="signal peptide" evidence="8">
    <location>
        <begin position="1"/>
        <end position="22"/>
    </location>
</feature>
<dbReference type="Pfam" id="PF03180">
    <property type="entry name" value="Lipoprotein_9"/>
    <property type="match status" value="1"/>
</dbReference>
<dbReference type="RefSeq" id="WP_062862223.1">
    <property type="nucleotide sequence ID" value="NZ_CP014869.1"/>
</dbReference>
<evidence type="ECO:0000256" key="6">
    <source>
        <dbReference type="PIRNR" id="PIRNR002854"/>
    </source>
</evidence>
<dbReference type="Proteomes" id="UP000075950">
    <property type="component" value="Chromosome"/>
</dbReference>
<reference evidence="10" key="1">
    <citation type="submission" date="2016-03" db="EMBL/GenBank/DDBJ databases">
        <authorList>
            <person name="Ploux O."/>
        </authorList>
    </citation>
    <scope>NUCLEOTIDE SEQUENCE [LARGE SCALE GENOMIC DNA]</scope>
    <source>
        <strain evidence="10">BS258</strain>
    </source>
</reference>
<accession>A0A142NRP0</accession>
<dbReference type="GO" id="GO:0016020">
    <property type="term" value="C:membrane"/>
    <property type="evidence" value="ECO:0007669"/>
    <property type="project" value="UniProtKB-SubCell"/>
</dbReference>
<evidence type="ECO:0000256" key="3">
    <source>
        <dbReference type="ARBA" id="ARBA00023136"/>
    </source>
</evidence>
<dbReference type="SUPFAM" id="SSF53850">
    <property type="entry name" value="Periplasmic binding protein-like II"/>
    <property type="match status" value="1"/>
</dbReference>